<dbReference type="InterPro" id="IPR016162">
    <property type="entry name" value="Ald_DH_N"/>
</dbReference>
<keyword evidence="3" id="KW-1185">Reference proteome</keyword>
<feature type="non-terminal residue" evidence="2">
    <location>
        <position position="98"/>
    </location>
</feature>
<dbReference type="InterPro" id="IPR016161">
    <property type="entry name" value="Ald_DH/histidinol_DH"/>
</dbReference>
<evidence type="ECO:0000313" key="2">
    <source>
        <dbReference type="EMBL" id="MEU3558228.1"/>
    </source>
</evidence>
<evidence type="ECO:0000256" key="1">
    <source>
        <dbReference type="ARBA" id="ARBA00023002"/>
    </source>
</evidence>
<dbReference type="Proteomes" id="UP001550850">
    <property type="component" value="Unassembled WGS sequence"/>
</dbReference>
<keyword evidence="1" id="KW-0560">Oxidoreductase</keyword>
<sequence>MTRQDAPSRAKAGTEAAPSDAAVAVDRLVEGGLKALADYESLTQEQVDHIVRKASVAALDQHTALALLAVEETGRGLFEDKAVKNMFACEHVTHSMGS</sequence>
<accession>A0ABV2YR67</accession>
<organism evidence="2 3">
    <name type="scientific">Streptomyces fragilis</name>
    <dbReference type="NCBI Taxonomy" id="67301"/>
    <lineage>
        <taxon>Bacteria</taxon>
        <taxon>Bacillati</taxon>
        <taxon>Actinomycetota</taxon>
        <taxon>Actinomycetes</taxon>
        <taxon>Kitasatosporales</taxon>
        <taxon>Streptomycetaceae</taxon>
        <taxon>Streptomyces</taxon>
    </lineage>
</organism>
<protein>
    <submittedName>
        <fullName evidence="2">Bifunctional acetaldehyde-CoA/alcohol dehydrogenase</fullName>
    </submittedName>
</protein>
<reference evidence="2 3" key="1">
    <citation type="submission" date="2024-06" db="EMBL/GenBank/DDBJ databases">
        <title>The Natural Products Discovery Center: Release of the First 8490 Sequenced Strains for Exploring Actinobacteria Biosynthetic Diversity.</title>
        <authorList>
            <person name="Kalkreuter E."/>
            <person name="Kautsar S.A."/>
            <person name="Yang D."/>
            <person name="Bader C.D."/>
            <person name="Teijaro C.N."/>
            <person name="Fluegel L."/>
            <person name="Davis C.M."/>
            <person name="Simpson J.R."/>
            <person name="Lauterbach L."/>
            <person name="Steele A.D."/>
            <person name="Gui C."/>
            <person name="Meng S."/>
            <person name="Li G."/>
            <person name="Viehrig K."/>
            <person name="Ye F."/>
            <person name="Su P."/>
            <person name="Kiefer A.F."/>
            <person name="Nichols A."/>
            <person name="Cepeda A.J."/>
            <person name="Yan W."/>
            <person name="Fan B."/>
            <person name="Jiang Y."/>
            <person name="Adhikari A."/>
            <person name="Zheng C.-J."/>
            <person name="Schuster L."/>
            <person name="Cowan T.M."/>
            <person name="Smanski M.J."/>
            <person name="Chevrette M.G."/>
            <person name="De Carvalho L.P.S."/>
            <person name="Shen B."/>
        </authorList>
    </citation>
    <scope>NUCLEOTIDE SEQUENCE [LARGE SCALE GENOMIC DNA]</scope>
    <source>
        <strain evidence="2 3">NPDC038104</strain>
    </source>
</reference>
<comment type="caution">
    <text evidence="2">The sequence shown here is derived from an EMBL/GenBank/DDBJ whole genome shotgun (WGS) entry which is preliminary data.</text>
</comment>
<evidence type="ECO:0000313" key="3">
    <source>
        <dbReference type="Proteomes" id="UP001550850"/>
    </source>
</evidence>
<name>A0ABV2YR67_9ACTN</name>
<dbReference type="Gene3D" id="3.40.605.10">
    <property type="entry name" value="Aldehyde Dehydrogenase, Chain A, domain 1"/>
    <property type="match status" value="1"/>
</dbReference>
<dbReference type="EMBL" id="JBEZUR010000090">
    <property type="protein sequence ID" value="MEU3558228.1"/>
    <property type="molecule type" value="Genomic_DNA"/>
</dbReference>
<proteinExistence type="predicted"/>
<gene>
    <name evidence="2" type="ORF">AB0E65_29075</name>
</gene>
<dbReference type="SUPFAM" id="SSF53720">
    <property type="entry name" value="ALDH-like"/>
    <property type="match status" value="1"/>
</dbReference>